<name>A0A0K8U737_BACLA</name>
<feature type="signal peptide" evidence="2">
    <location>
        <begin position="1"/>
        <end position="23"/>
    </location>
</feature>
<dbReference type="AlphaFoldDB" id="A0A0K8U737"/>
<accession>A0A0K8U737</accession>
<dbReference type="EMBL" id="GDHF01030149">
    <property type="protein sequence ID" value="JAI22165.1"/>
    <property type="molecule type" value="Transcribed_RNA"/>
</dbReference>
<feature type="chain" id="PRO_5005520750" evidence="2">
    <location>
        <begin position="24"/>
        <end position="108"/>
    </location>
</feature>
<feature type="compositionally biased region" description="Low complexity" evidence="1">
    <location>
        <begin position="89"/>
        <end position="99"/>
    </location>
</feature>
<dbReference type="OrthoDB" id="2020426at2759"/>
<organism evidence="3">
    <name type="scientific">Bactrocera latifrons</name>
    <name type="common">Malaysian fruit fly</name>
    <name type="synonym">Chaetodacus latifrons</name>
    <dbReference type="NCBI Taxonomy" id="174628"/>
    <lineage>
        <taxon>Eukaryota</taxon>
        <taxon>Metazoa</taxon>
        <taxon>Ecdysozoa</taxon>
        <taxon>Arthropoda</taxon>
        <taxon>Hexapoda</taxon>
        <taxon>Insecta</taxon>
        <taxon>Pterygota</taxon>
        <taxon>Neoptera</taxon>
        <taxon>Endopterygota</taxon>
        <taxon>Diptera</taxon>
        <taxon>Brachycera</taxon>
        <taxon>Muscomorpha</taxon>
        <taxon>Tephritoidea</taxon>
        <taxon>Tephritidae</taxon>
        <taxon>Bactrocera</taxon>
        <taxon>Bactrocera</taxon>
    </lineage>
</organism>
<evidence type="ECO:0000256" key="1">
    <source>
        <dbReference type="SAM" id="MobiDB-lite"/>
    </source>
</evidence>
<sequence length="108" mass="12693">MNFSGTFTYKLLLLLHIHYHVHSLSDASRPVAYAKNHSLVVEARRYASAAGATVFLGNHKKFLVDNVQEFQIGIMPKQQPQYHHHHHLQQQQQQHQQQQHIHHQQQHN</sequence>
<gene>
    <name evidence="3" type="ORF">c4_g1_i1</name>
</gene>
<feature type="non-terminal residue" evidence="3">
    <location>
        <position position="108"/>
    </location>
</feature>
<keyword evidence="2" id="KW-0732">Signal</keyword>
<protein>
    <submittedName>
        <fullName evidence="3">Uncharacterized protein</fullName>
    </submittedName>
</protein>
<feature type="region of interest" description="Disordered" evidence="1">
    <location>
        <begin position="78"/>
        <end position="108"/>
    </location>
</feature>
<evidence type="ECO:0000256" key="2">
    <source>
        <dbReference type="SAM" id="SignalP"/>
    </source>
</evidence>
<proteinExistence type="predicted"/>
<reference evidence="3" key="1">
    <citation type="submission" date="2015-06" db="EMBL/GenBank/DDBJ databases">
        <authorList>
            <person name="Hoefler B.C."/>
            <person name="Straight P.D."/>
        </authorList>
    </citation>
    <scope>NUCLEOTIDE SEQUENCE</scope>
</reference>
<evidence type="ECO:0000313" key="3">
    <source>
        <dbReference type="EMBL" id="JAI22165.1"/>
    </source>
</evidence>